<name>A0A7G7CPD4_9CORY</name>
<accession>A0A7G7CPD4</accession>
<dbReference type="InterPro" id="IPR002347">
    <property type="entry name" value="SDR_fam"/>
</dbReference>
<evidence type="ECO:0000313" key="4">
    <source>
        <dbReference type="Proteomes" id="UP000515743"/>
    </source>
</evidence>
<dbReference type="Gene3D" id="3.40.50.720">
    <property type="entry name" value="NAD(P)-binding Rossmann-like Domain"/>
    <property type="match status" value="1"/>
</dbReference>
<dbReference type="KEGG" id="cik:H0194_10550"/>
<organism evidence="3 4">
    <name type="scientific">Corynebacterium incognita</name>
    <dbReference type="NCBI Taxonomy" id="2754725"/>
    <lineage>
        <taxon>Bacteria</taxon>
        <taxon>Bacillati</taxon>
        <taxon>Actinomycetota</taxon>
        <taxon>Actinomycetes</taxon>
        <taxon>Mycobacteriales</taxon>
        <taxon>Corynebacteriaceae</taxon>
        <taxon>Corynebacterium</taxon>
    </lineage>
</organism>
<dbReference type="PANTHER" id="PTHR43639:SF1">
    <property type="entry name" value="SHORT-CHAIN DEHYDROGENASE_REDUCTASE FAMILY PROTEIN"/>
    <property type="match status" value="1"/>
</dbReference>
<dbReference type="Proteomes" id="UP000515743">
    <property type="component" value="Chromosome"/>
</dbReference>
<keyword evidence="4" id="KW-1185">Reference proteome</keyword>
<dbReference type="InterPro" id="IPR036291">
    <property type="entry name" value="NAD(P)-bd_dom_sf"/>
</dbReference>
<dbReference type="AlphaFoldDB" id="A0A7G7CPD4"/>
<dbReference type="EMBL" id="CP059404">
    <property type="protein sequence ID" value="QNE89450.1"/>
    <property type="molecule type" value="Genomic_DNA"/>
</dbReference>
<dbReference type="SUPFAM" id="SSF51735">
    <property type="entry name" value="NAD(P)-binding Rossmann-fold domains"/>
    <property type="match status" value="1"/>
</dbReference>
<gene>
    <name evidence="3" type="ORF">H0194_10550</name>
</gene>
<keyword evidence="2" id="KW-0560">Oxidoreductase</keyword>
<proteinExistence type="inferred from homology"/>
<dbReference type="PANTHER" id="PTHR43639">
    <property type="entry name" value="OXIDOREDUCTASE, SHORT-CHAIN DEHYDROGENASE/REDUCTASE FAMILY (AFU_ORTHOLOGUE AFUA_5G02870)"/>
    <property type="match status" value="1"/>
</dbReference>
<sequence length="188" mass="19831">MAPRIFVTGAADGVGAAVVRHFAQRGWLVGAYDSREPDYSERAPELVGLTTIFPGQLDVTGAAEWGSALSEFAWRSNGPVNAVANCAGLLIDDPWAQAGREQLELLVHAHSTGLILGARAAASYLADSGGQLINVFTVTADEARHVGGRLDAIQSTVRSLTDKQRAECRGQGAHGVRIVDFVPVCVLP</sequence>
<dbReference type="RefSeq" id="WP_185175824.1">
    <property type="nucleotide sequence ID" value="NZ_CP059404.1"/>
</dbReference>
<comment type="similarity">
    <text evidence="1">Belongs to the short-chain dehydrogenases/reductases (SDR) family.</text>
</comment>
<dbReference type="GO" id="GO:0016491">
    <property type="term" value="F:oxidoreductase activity"/>
    <property type="evidence" value="ECO:0007669"/>
    <property type="project" value="UniProtKB-KW"/>
</dbReference>
<dbReference type="Pfam" id="PF00106">
    <property type="entry name" value="adh_short"/>
    <property type="match status" value="1"/>
</dbReference>
<evidence type="ECO:0000313" key="3">
    <source>
        <dbReference type="EMBL" id="QNE89450.1"/>
    </source>
</evidence>
<protein>
    <submittedName>
        <fullName evidence="3">SDR family NAD(P)-dependent oxidoreductase</fullName>
    </submittedName>
</protein>
<reference evidence="3 4" key="1">
    <citation type="submission" date="2020-07" db="EMBL/GenBank/DDBJ databases">
        <title>Complete genome and description of Corynebacterium incognita strain Marseille-Q3630 sp. nov.</title>
        <authorList>
            <person name="Boxberger M."/>
        </authorList>
    </citation>
    <scope>NUCLEOTIDE SEQUENCE [LARGE SCALE GENOMIC DNA]</scope>
    <source>
        <strain evidence="3 4">Marseille-Q3630</strain>
    </source>
</reference>
<evidence type="ECO:0000256" key="2">
    <source>
        <dbReference type="ARBA" id="ARBA00023002"/>
    </source>
</evidence>
<dbReference type="PRINTS" id="PR00081">
    <property type="entry name" value="GDHRDH"/>
</dbReference>
<evidence type="ECO:0000256" key="1">
    <source>
        <dbReference type="ARBA" id="ARBA00006484"/>
    </source>
</evidence>